<dbReference type="PANTHER" id="PTHR21666">
    <property type="entry name" value="PEPTIDASE-RELATED"/>
    <property type="match status" value="1"/>
</dbReference>
<dbReference type="Gene3D" id="2.70.70.10">
    <property type="entry name" value="Glucose Permease (Domain IIA)"/>
    <property type="match status" value="1"/>
</dbReference>
<protein>
    <submittedName>
        <fullName evidence="6">Gp183</fullName>
    </submittedName>
</protein>
<dbReference type="Pfam" id="PF01832">
    <property type="entry name" value="Glucosaminidase"/>
    <property type="match status" value="1"/>
</dbReference>
<evidence type="ECO:0000256" key="2">
    <source>
        <dbReference type="ARBA" id="ARBA00022638"/>
    </source>
</evidence>
<evidence type="ECO:0000313" key="6">
    <source>
        <dbReference type="EMBL" id="AEO93443.1"/>
    </source>
</evidence>
<dbReference type="RefSeq" id="YP_009015486.1">
    <property type="nucleotide sequence ID" value="NC_023719.1"/>
</dbReference>
<evidence type="ECO:0000313" key="7">
    <source>
        <dbReference type="Proteomes" id="UP000009273"/>
    </source>
</evidence>
<dbReference type="KEGG" id="vg:18563398"/>
<dbReference type="EMBL" id="JN638751">
    <property type="protein sequence ID" value="AEO93443.1"/>
    <property type="molecule type" value="Genomic_DNA"/>
</dbReference>
<feature type="region of interest" description="Disordered" evidence="4">
    <location>
        <begin position="1533"/>
        <end position="1582"/>
    </location>
</feature>
<dbReference type="GeneID" id="18563398"/>
<name>G3MBP9_9CAUD</name>
<keyword evidence="7" id="KW-1185">Reference proteome</keyword>
<dbReference type="GO" id="GO:0042742">
    <property type="term" value="P:defense response to bacterium"/>
    <property type="evidence" value="ECO:0007669"/>
    <property type="project" value="UniProtKB-KW"/>
</dbReference>
<accession>G3MBP9</accession>
<feature type="region of interest" description="Disordered" evidence="4">
    <location>
        <begin position="1750"/>
        <end position="1774"/>
    </location>
</feature>
<dbReference type="PANTHER" id="PTHR21666:SF270">
    <property type="entry name" value="MUREIN HYDROLASE ACTIVATOR ENVC"/>
    <property type="match status" value="1"/>
</dbReference>
<feature type="region of interest" description="Disordered" evidence="4">
    <location>
        <begin position="422"/>
        <end position="444"/>
    </location>
</feature>
<dbReference type="InterPro" id="IPR016047">
    <property type="entry name" value="M23ase_b-sheet_dom"/>
</dbReference>
<dbReference type="Pfam" id="PF01551">
    <property type="entry name" value="Peptidase_M23"/>
    <property type="match status" value="1"/>
</dbReference>
<dbReference type="GO" id="GO:0004040">
    <property type="term" value="F:amidase activity"/>
    <property type="evidence" value="ECO:0007669"/>
    <property type="project" value="InterPro"/>
</dbReference>
<dbReference type="Proteomes" id="UP000009273">
    <property type="component" value="Segment"/>
</dbReference>
<gene>
    <name evidence="6" type="primary">183</name>
    <name evidence="6" type="ORF">G_183</name>
</gene>
<dbReference type="SUPFAM" id="SSF51261">
    <property type="entry name" value="Duplicated hybrid motif"/>
    <property type="match status" value="1"/>
</dbReference>
<dbReference type="InterPro" id="IPR011055">
    <property type="entry name" value="Dup_hybrid_motif"/>
</dbReference>
<sequence>MSENKVIKAIMGQINDSFEKVENYKINGNADGAIQELDKLMDKLGDVEQQFKTAGGDAFTKNIQESFANAKAQVQDYMNFLNSSKDQLEFGEISRNAAQNFDNLKNKFNELNQSLNGIVSNPALDDFTKKLESIKDVNLDISEKVRQFDSQLGEMGKSVEKLKQNIESQLQLIDFGSIGGNEALSSFDKVLSSILERVNATKDQVNSEVSKMLSPEHISSDGATEKINSFVNDVKRMGEEIIQTSNEIKASFGSLFSNLSNDVDDNTISMLERLSDVIGSLKDNNIEIKNPLSDLITSLKSINEKDIDMVANLSNALNDMLNMKFDQGNNTVFGIMELNNGLNSMKSTIEDAANVFKSLFDVVNNDNSFNNFANQMKDMQAKMNEMNSAMNEISSSSMATINSLQTQTSHLFNPRYSEPLSGAYGDNNINPRNPRPDQFYGSAGSMGQDFYQDRSYQNMMNQMHSTQNNLGRMLWNNYDEERYGHGGDAPWITRSGNRTKEALIENNEISALINLLSSDKGLKRSIRDLPNNVNAYGSGGADDQFATIEKRVEKYVQNIEQLLSKFSNMKNIDADGSFDDILLEMINNGKNFVNKFDDVLSELPSEMRRKLKGNSTIDEYRKMADQYNAEALDRTVNSDLRGKYASENAYTGDGTDFFLQMLSGSKMKGGAASLSSAMQGLSSNYDYDPSLRSKMLSASSYNDNMLSRHDKLLSSLDGGDHNLIMKNATEFMESGKLSLGQNTGIMSSLAASLSTSGGKDSEKTLSFLKDMDSQARETGSAIKDIMENLIQMMELKAVTLEGDERSKFEEQLDKIKEKLKGVNEEMARSSEIRTDAFVSAASSFGEDDYDRADDESISYLSKRHSQGYSRIQRNTSNLRSHAYAAKMANMSGNPLRGYRRGDLSNNRLDNISDISRDLEARMYKINGLRSEFDEAAADPTRKDEARDKLYQLNDNQSQMNNLAKQLAKQTQMSDKDLKDAPPEVKNVYNAVQEMLDSTKTSNVEMMQLNELLGLDELNEDLIKTNQELDKVRNSNWDKFKSGIKDVGDTIKNSIISPLQSVGGTASNLAKSGLGAMGLGSLSSLAVNPFSLSSIMGGVFSLAGDMFQSDIAQGQAKNTLRSSEMMVYGANSGSNVNDMMSRGLQYQDDSYGLINYSDLTRTYSGLASNVVGQYGQASSLAQKDMNDFADTSLALQKGYGIGEGTVNDAINTFYKELRMNVNETEYELAKIGQTAQSLNVPFGKHLENVTSMAKQYKSMGFEAEYASEVVGNLMFQHGMTYDDASSIAMKSANAVTGMSDGWTAFTGMMNGYSGNPLEAVVGLQYGYNQDGTIKDGVIDQRIENLQTKYNMMSMLGGSAGDYAVAKTLSNDGFSNREAGMILDAMKNGDTDFMRDMFTKNMEGTLEDGEKLDPNNPDEYFKQVFDKINQSAEEQLSVTEKILATYRQGIDEIVFANQDLFDSLTPLIGVVDDLMSKLGDFVGGLDDFISSMKDMYQNSFLSDWGMSDFLTAGLVGGGLYGAAKVGSKALARRAFSGGGSRGGNSRNRGGDDDDSDRRRGTGSGSRSIDVDTDTHGSSKWSKFKKAGKAGGKAGLLLGGGALLAEMLLGGGEEASAAENDWGAMLGGSGYNPGGDSVETPESVSVLKDIYNLLAGNGVSLNLSGATGSSSSTAAEEAAAIATATSGGAGMLQNALLIGGAGVVGGGAMSLYRDRNSKGGTTTFLNNSQSARQAAIDAEDEARRARVQQSYEMNRASGQTASEAKLNADREESLRSRSAFNRMSQADYEDLFKTSNTKGIKGALKGLKGVKAAPVIGSALSLGLSAWQVNDEFNDINALAHMTGAKTGTAKAGSVGDASLSATLMGLGAVGGSFIPGLGNIAGAIVGGGLGLGLDWLGDKTGAKDWVLDKLGMGSEDVKDSLATSGQQAAAKSYQKRMGQYGYGSINDDFALIASSSQQKHGKYLSGLSQEEKDAWSSKFTEEYLSKIADGVDPSKAEALAKDQADKLVEIQLGTEDVKELNKEQLGQMLELYSLTGENKEALLEYSDTYFKREEDSRKVLDATSEATGLSLEQLIQIGESMNLLPSELAALIAINSGGSDNVKSAFTSNAKIEDMRKDLEKNKGLSKGTIEDTIAHMVSSAGDLTAKGVSQKEMSRYATYYAGSYQSGKSEEEAAAMAEKQLYADRQADEVLNGKGLMSKVSKYAKDLGFTGARAVGSSITNAQVKDAISTTAAASGMTEWQIKQSLQRQGINEKMFTSYLLQNADRDDAGIKGKLGKSEVSKFLGNKSNADAIGSTMAKSLGYSEQQLAKMEKSYQQADVHKEENQKFLNEKILYTEEYQGSNHNDAKTQRKDLQDLNQKFETTLQKSDQEFRDKLQDAKKKADSENTTSVVDAIGSLGTLLGTRLSELGTALSSMSGMGGSGGIYSGGGGDPTALKKADIKSKSSLSAKELDAWIASKAPKNSLMLGMGKAFKEAEEKSGLNAEYLIAHAAHETGWGTSRIARDKGNFFGIGAFDATPYTSAYGMGGTGSNKYYGGIVEGAMWIAENYANKGQNTLDSMRNNGGKHEYATDPLWDEKIAGIWAGAPSAPGGSGSYSGNVASYYLGNQFTKTSGYKEAGRKDHIGLDLAAPAGTDIYALAAGTVKSTGSHSSAGNYVTIEHDDGSLTKYYHMLTKALVKEGEKVAAGQHIGDVGSTGKSTGNHLHLEYWKNGQHYNPNDILKKVAGIGGFSGDPNETGGTGALQKAITANTEAVGKTTDALKSNTQAISRPILTNASAYDPFSGIHPTNSLDYNRYTFDLYKKVGMDNISENESGVNYQELSKKARNAFDINVKTAIDPSSHPNFTQLLDKHLKVAVKAAVSEATESLDSNYASQFSEIWNTVSSTIDNSKTIK</sequence>
<feature type="coiled-coil region" evidence="3">
    <location>
        <begin position="369"/>
        <end position="396"/>
    </location>
</feature>
<feature type="domain" description="Mannosyl-glycoprotein endo-beta-N-acetylglucosamidase-like" evidence="5">
    <location>
        <begin position="2456"/>
        <end position="2596"/>
    </location>
</feature>
<dbReference type="Gene3D" id="1.10.530.10">
    <property type="match status" value="1"/>
</dbReference>
<dbReference type="MEROPS" id="M23.A03"/>
<evidence type="ECO:0000256" key="1">
    <source>
        <dbReference type="ARBA" id="ARBA00022529"/>
    </source>
</evidence>
<evidence type="ECO:0000259" key="5">
    <source>
        <dbReference type="SMART" id="SM00047"/>
    </source>
</evidence>
<dbReference type="InterPro" id="IPR050570">
    <property type="entry name" value="Cell_wall_metabolism_enzyme"/>
</dbReference>
<evidence type="ECO:0000256" key="4">
    <source>
        <dbReference type="SAM" id="MobiDB-lite"/>
    </source>
</evidence>
<keyword evidence="1" id="KW-0929">Antimicrobial</keyword>
<feature type="coiled-coil region" evidence="3">
    <location>
        <begin position="805"/>
        <end position="832"/>
    </location>
</feature>
<proteinExistence type="predicted"/>
<dbReference type="GO" id="GO:0004222">
    <property type="term" value="F:metalloendopeptidase activity"/>
    <property type="evidence" value="ECO:0007669"/>
    <property type="project" value="TreeGrafter"/>
</dbReference>
<evidence type="ECO:0000256" key="3">
    <source>
        <dbReference type="SAM" id="Coils"/>
    </source>
</evidence>
<dbReference type="InterPro" id="IPR002901">
    <property type="entry name" value="MGlyc_endo_b_GlcNAc-like_dom"/>
</dbReference>
<organism evidence="6 7">
    <name type="scientific">Bacillus phage G</name>
    <dbReference type="NCBI Taxonomy" id="2884420"/>
    <lineage>
        <taxon>Viruses</taxon>
        <taxon>Duplodnaviria</taxon>
        <taxon>Heunggongvirae</taxon>
        <taxon>Uroviricota</taxon>
        <taxon>Caudoviricetes</taxon>
        <taxon>Donellivirus</taxon>
        <taxon>Donellivirus gee</taxon>
    </lineage>
</organism>
<feature type="coiled-coil region" evidence="3">
    <location>
        <begin position="2343"/>
        <end position="2370"/>
    </location>
</feature>
<dbReference type="GO" id="GO:0031640">
    <property type="term" value="P:killing of cells of another organism"/>
    <property type="evidence" value="ECO:0007669"/>
    <property type="project" value="UniProtKB-KW"/>
</dbReference>
<keyword evidence="3" id="KW-0175">Coiled coil</keyword>
<dbReference type="SMART" id="SM00047">
    <property type="entry name" value="LYZ2"/>
    <property type="match status" value="1"/>
</dbReference>
<feature type="compositionally biased region" description="Polar residues" evidence="4">
    <location>
        <begin position="1750"/>
        <end position="1759"/>
    </location>
</feature>
<reference evidence="6 7" key="1">
    <citation type="submission" date="2011-09" db="EMBL/GenBank/DDBJ databases">
        <authorList>
            <person name="Pope W.H."/>
            <person name="Pedulla M.L."/>
            <person name="Ford M.E."/>
            <person name="Peebles C.L."/>
            <person name="Hatfull G.H."/>
            <person name="Hendrix R.W."/>
        </authorList>
    </citation>
    <scope>NUCLEOTIDE SEQUENCE [LARGE SCALE GENOMIC DNA]</scope>
    <source>
        <strain evidence="6">G</strain>
    </source>
</reference>
<keyword evidence="2" id="KW-0081">Bacteriolytic enzyme</keyword>
<dbReference type="CDD" id="cd12797">
    <property type="entry name" value="M23_peptidase"/>
    <property type="match status" value="1"/>
</dbReference>
<feature type="compositionally biased region" description="Basic and acidic residues" evidence="4">
    <location>
        <begin position="1763"/>
        <end position="1772"/>
    </location>
</feature>